<dbReference type="Gene3D" id="1.10.510.10">
    <property type="entry name" value="Transferase(Phosphotransferase) domain 1"/>
    <property type="match status" value="1"/>
</dbReference>
<dbReference type="Pfam" id="PF03793">
    <property type="entry name" value="PASTA"/>
    <property type="match status" value="3"/>
</dbReference>
<keyword evidence="3" id="KW-0808">Transferase</keyword>
<keyword evidence="6 9" id="KW-0067">ATP-binding</keyword>
<gene>
    <name evidence="14" type="ORF">SAMN02746089_01482</name>
</gene>
<reference evidence="14 15" key="1">
    <citation type="submission" date="2016-11" db="EMBL/GenBank/DDBJ databases">
        <authorList>
            <person name="Jaros S."/>
            <person name="Januszkiewicz K."/>
            <person name="Wedrychowicz H."/>
        </authorList>
    </citation>
    <scope>NUCLEOTIDE SEQUENCE [LARGE SCALE GENOMIC DNA]</scope>
    <source>
        <strain evidence="14 15">DSM 17918</strain>
    </source>
</reference>
<evidence type="ECO:0000256" key="10">
    <source>
        <dbReference type="SAM" id="MobiDB-lite"/>
    </source>
</evidence>
<dbReference type="CDD" id="cd14014">
    <property type="entry name" value="STKc_PknB_like"/>
    <property type="match status" value="1"/>
</dbReference>
<dbReference type="Proteomes" id="UP000184088">
    <property type="component" value="Unassembled WGS sequence"/>
</dbReference>
<dbReference type="CDD" id="cd06577">
    <property type="entry name" value="PASTA_pknB"/>
    <property type="match status" value="3"/>
</dbReference>
<dbReference type="SUPFAM" id="SSF54184">
    <property type="entry name" value="Penicillin-binding protein 2x (pbp-2x), c-terminal domain"/>
    <property type="match status" value="1"/>
</dbReference>
<dbReference type="SMART" id="SM00220">
    <property type="entry name" value="S_TKc"/>
    <property type="match status" value="1"/>
</dbReference>
<name>A0A1M4ZR32_9THEO</name>
<dbReference type="InterPro" id="IPR005543">
    <property type="entry name" value="PASTA_dom"/>
</dbReference>
<evidence type="ECO:0000259" key="12">
    <source>
        <dbReference type="PROSITE" id="PS50011"/>
    </source>
</evidence>
<dbReference type="PROSITE" id="PS00108">
    <property type="entry name" value="PROTEIN_KINASE_ST"/>
    <property type="match status" value="1"/>
</dbReference>
<evidence type="ECO:0000313" key="15">
    <source>
        <dbReference type="Proteomes" id="UP000184088"/>
    </source>
</evidence>
<dbReference type="InterPro" id="IPR017441">
    <property type="entry name" value="Protein_kinase_ATP_BS"/>
</dbReference>
<dbReference type="OrthoDB" id="9788659at2"/>
<dbReference type="SMART" id="SM00740">
    <property type="entry name" value="PASTA"/>
    <property type="match status" value="3"/>
</dbReference>
<dbReference type="AlphaFoldDB" id="A0A1M4ZR32"/>
<dbReference type="PROSITE" id="PS00107">
    <property type="entry name" value="PROTEIN_KINASE_ATP"/>
    <property type="match status" value="1"/>
</dbReference>
<dbReference type="GO" id="GO:0004674">
    <property type="term" value="F:protein serine/threonine kinase activity"/>
    <property type="evidence" value="ECO:0007669"/>
    <property type="project" value="UniProtKB-KW"/>
</dbReference>
<evidence type="ECO:0000256" key="5">
    <source>
        <dbReference type="ARBA" id="ARBA00022777"/>
    </source>
</evidence>
<dbReference type="InterPro" id="IPR000719">
    <property type="entry name" value="Prot_kinase_dom"/>
</dbReference>
<dbReference type="Pfam" id="PF00069">
    <property type="entry name" value="Pkinase"/>
    <property type="match status" value="1"/>
</dbReference>
<evidence type="ECO:0000259" key="13">
    <source>
        <dbReference type="PROSITE" id="PS51178"/>
    </source>
</evidence>
<dbReference type="InterPro" id="IPR011009">
    <property type="entry name" value="Kinase-like_dom_sf"/>
</dbReference>
<comment type="catalytic activity">
    <reaction evidence="8">
        <text>L-seryl-[protein] + ATP = O-phospho-L-seryl-[protein] + ADP + H(+)</text>
        <dbReference type="Rhea" id="RHEA:17989"/>
        <dbReference type="Rhea" id="RHEA-COMP:9863"/>
        <dbReference type="Rhea" id="RHEA-COMP:11604"/>
        <dbReference type="ChEBI" id="CHEBI:15378"/>
        <dbReference type="ChEBI" id="CHEBI:29999"/>
        <dbReference type="ChEBI" id="CHEBI:30616"/>
        <dbReference type="ChEBI" id="CHEBI:83421"/>
        <dbReference type="ChEBI" id="CHEBI:456216"/>
        <dbReference type="EC" id="2.7.11.1"/>
    </reaction>
</comment>
<comment type="catalytic activity">
    <reaction evidence="7">
        <text>L-threonyl-[protein] + ATP = O-phospho-L-threonyl-[protein] + ADP + H(+)</text>
        <dbReference type="Rhea" id="RHEA:46608"/>
        <dbReference type="Rhea" id="RHEA-COMP:11060"/>
        <dbReference type="Rhea" id="RHEA-COMP:11605"/>
        <dbReference type="ChEBI" id="CHEBI:15378"/>
        <dbReference type="ChEBI" id="CHEBI:30013"/>
        <dbReference type="ChEBI" id="CHEBI:30616"/>
        <dbReference type="ChEBI" id="CHEBI:61977"/>
        <dbReference type="ChEBI" id="CHEBI:456216"/>
        <dbReference type="EC" id="2.7.11.1"/>
    </reaction>
</comment>
<dbReference type="InterPro" id="IPR008271">
    <property type="entry name" value="Ser/Thr_kinase_AS"/>
</dbReference>
<evidence type="ECO:0000313" key="14">
    <source>
        <dbReference type="EMBL" id="SHF20499.1"/>
    </source>
</evidence>
<keyword evidence="4 9" id="KW-0547">Nucleotide-binding</keyword>
<dbReference type="GO" id="GO:0005524">
    <property type="term" value="F:ATP binding"/>
    <property type="evidence" value="ECO:0007669"/>
    <property type="project" value="UniProtKB-UniRule"/>
</dbReference>
<dbReference type="SUPFAM" id="SSF56112">
    <property type="entry name" value="Protein kinase-like (PK-like)"/>
    <property type="match status" value="1"/>
</dbReference>
<dbReference type="EMBL" id="FQVH01000014">
    <property type="protein sequence ID" value="SHF20499.1"/>
    <property type="molecule type" value="Genomic_DNA"/>
</dbReference>
<feature type="binding site" evidence="9">
    <location>
        <position position="39"/>
    </location>
    <ligand>
        <name>ATP</name>
        <dbReference type="ChEBI" id="CHEBI:30616"/>
    </ligand>
</feature>
<keyword evidence="11" id="KW-0812">Transmembrane</keyword>
<feature type="domain" description="PASTA" evidence="13">
    <location>
        <begin position="489"/>
        <end position="555"/>
    </location>
</feature>
<dbReference type="PROSITE" id="PS50011">
    <property type="entry name" value="PROTEIN_KINASE_DOM"/>
    <property type="match status" value="1"/>
</dbReference>
<dbReference type="Gene3D" id="3.30.200.20">
    <property type="entry name" value="Phosphorylase Kinase, domain 1"/>
    <property type="match status" value="1"/>
</dbReference>
<dbReference type="EC" id="2.7.11.1" evidence="1"/>
<evidence type="ECO:0000256" key="11">
    <source>
        <dbReference type="SAM" id="Phobius"/>
    </source>
</evidence>
<keyword evidence="2 14" id="KW-0723">Serine/threonine-protein kinase</keyword>
<dbReference type="NCBIfam" id="NF033483">
    <property type="entry name" value="PknB_PASTA_kin"/>
    <property type="match status" value="1"/>
</dbReference>
<evidence type="ECO:0000256" key="7">
    <source>
        <dbReference type="ARBA" id="ARBA00047899"/>
    </source>
</evidence>
<dbReference type="PROSITE" id="PS51178">
    <property type="entry name" value="PASTA"/>
    <property type="match status" value="3"/>
</dbReference>
<evidence type="ECO:0000256" key="3">
    <source>
        <dbReference type="ARBA" id="ARBA00022679"/>
    </source>
</evidence>
<proteinExistence type="predicted"/>
<dbReference type="Gene3D" id="3.30.10.20">
    <property type="match status" value="3"/>
</dbReference>
<keyword evidence="11" id="KW-1133">Transmembrane helix</keyword>
<evidence type="ECO:0000256" key="4">
    <source>
        <dbReference type="ARBA" id="ARBA00022741"/>
    </source>
</evidence>
<dbReference type="PANTHER" id="PTHR43289:SF34">
    <property type="entry name" value="SERINE_THREONINE-PROTEIN KINASE YBDM-RELATED"/>
    <property type="match status" value="1"/>
</dbReference>
<accession>A0A1M4ZR32</accession>
<keyword evidence="5 14" id="KW-0418">Kinase</keyword>
<dbReference type="STRING" id="1121256.SAMN02746089_01482"/>
<keyword evidence="11" id="KW-0472">Membrane</keyword>
<feature type="region of interest" description="Disordered" evidence="10">
    <location>
        <begin position="556"/>
        <end position="590"/>
    </location>
</feature>
<feature type="transmembrane region" description="Helical" evidence="11">
    <location>
        <begin position="325"/>
        <end position="350"/>
    </location>
</feature>
<dbReference type="RefSeq" id="WP_073343452.1">
    <property type="nucleotide sequence ID" value="NZ_FQVH01000014.1"/>
</dbReference>
<protein>
    <recommendedName>
        <fullName evidence="1">non-specific serine/threonine protein kinase</fullName>
        <ecNumber evidence="1">2.7.11.1</ecNumber>
    </recommendedName>
</protein>
<evidence type="ECO:0000256" key="6">
    <source>
        <dbReference type="ARBA" id="ARBA00022840"/>
    </source>
</evidence>
<feature type="compositionally biased region" description="Low complexity" evidence="10">
    <location>
        <begin position="558"/>
        <end position="590"/>
    </location>
</feature>
<organism evidence="14 15">
    <name type="scientific">Caldanaerobius fijiensis DSM 17918</name>
    <dbReference type="NCBI Taxonomy" id="1121256"/>
    <lineage>
        <taxon>Bacteria</taxon>
        <taxon>Bacillati</taxon>
        <taxon>Bacillota</taxon>
        <taxon>Clostridia</taxon>
        <taxon>Thermoanaerobacterales</taxon>
        <taxon>Thermoanaerobacteraceae</taxon>
        <taxon>Caldanaerobius</taxon>
    </lineage>
</organism>
<dbReference type="FunFam" id="3.30.200.20:FF:000035">
    <property type="entry name" value="Serine/threonine protein kinase Stk1"/>
    <property type="match status" value="1"/>
</dbReference>
<evidence type="ECO:0000256" key="1">
    <source>
        <dbReference type="ARBA" id="ARBA00012513"/>
    </source>
</evidence>
<dbReference type="FunFam" id="1.10.510.10:FF:000021">
    <property type="entry name" value="Serine/threonine protein kinase"/>
    <property type="match status" value="1"/>
</dbReference>
<feature type="domain" description="PASTA" evidence="13">
    <location>
        <begin position="422"/>
        <end position="488"/>
    </location>
</feature>
<feature type="domain" description="Protein kinase" evidence="12">
    <location>
        <begin position="10"/>
        <end position="271"/>
    </location>
</feature>
<feature type="domain" description="PASTA" evidence="13">
    <location>
        <begin position="355"/>
        <end position="421"/>
    </location>
</feature>
<dbReference type="PANTHER" id="PTHR43289">
    <property type="entry name" value="MITOGEN-ACTIVATED PROTEIN KINASE KINASE KINASE 20-RELATED"/>
    <property type="match status" value="1"/>
</dbReference>
<keyword evidence="15" id="KW-1185">Reference proteome</keyword>
<sequence>MIGRLLGNRYEVLEKIGEGGMGIVYKARCNLLNRYVAIKVLRPEYANDENFIERFKRESQAAASLSHPNIVNIYDVGCDDGIYYIVMEYVHGKTLKKVIKENNGPLPVDYAVDIARQVASALDHAHKRGIVHRDVKPQNILITDDGRAKVTDFGIARAGGNTTLTYTGNIIGTAQYFSPEQAKGGYIDAKSDVYSLGIVLYEMVTGRLPFDGESPISVALKHIQEEIIQPRKLNPSIPPALNMIIMKATQKDQNARYQSAEELLTDLGRFLKDPYGDFVKINDSSFDDPTRVMKIDDDMLKKVQRRSSDAKNENNGKGKSLLRKVFISIAITALMLIALGAVSAAGVYYLNNSMRVKEITVPSLIGLNAEDARSLLQKKHLKAKEVKMYNDQYSPGVVFKQDPEHGTSVKENYVVTLYVSKGVQKVAIPDVTGIDYRDAQIRLDNAGLNSSIKYVYDDRPKNIVISQYPSPDAGTVKKGTTIVLTVSKGPNKVTVPSLVGLKLDEAKTLLQNSQLKLGNVKYQEDTGPEDVVLTQSVDANQSVDIGTSIDLVVSKKPAQPQQPTGQQQTQGQGQQNNQQAPSNQGQQSNPQLITKNIIVNLPKSDKPMSVELVMVQNNQSTVVYNGINNYADSPLSIPVSASGKVILQLYIDGKLQDSREVDFR</sequence>
<evidence type="ECO:0000256" key="9">
    <source>
        <dbReference type="PROSITE-ProRule" id="PRU10141"/>
    </source>
</evidence>
<evidence type="ECO:0000256" key="2">
    <source>
        <dbReference type="ARBA" id="ARBA00022527"/>
    </source>
</evidence>
<evidence type="ECO:0000256" key="8">
    <source>
        <dbReference type="ARBA" id="ARBA00048679"/>
    </source>
</evidence>